<dbReference type="PANTHER" id="PTHR12526">
    <property type="entry name" value="GLYCOSYLTRANSFERASE"/>
    <property type="match status" value="1"/>
</dbReference>
<dbReference type="Pfam" id="PF13692">
    <property type="entry name" value="Glyco_trans_1_4"/>
    <property type="match status" value="1"/>
</dbReference>
<dbReference type="GO" id="GO:0016757">
    <property type="term" value="F:glycosyltransferase activity"/>
    <property type="evidence" value="ECO:0007669"/>
    <property type="project" value="UniProtKB-ARBA"/>
</dbReference>
<keyword evidence="3" id="KW-1185">Reference proteome</keyword>
<evidence type="ECO:0000313" key="2">
    <source>
        <dbReference type="EMBL" id="MCP1677150.1"/>
    </source>
</evidence>
<sequence>MKVLLSALWPVGGIRTFFRYVYGSPHFADVDVTLVGPDVGLSHFLKYNAPETRITVQACEQSAGDLLKATRQALIAGEFDLLHSHGFSAGAVSEVARFGKRVPHLMTAHDVFLPTMFSGVKGAVKQAGLGYLFRRMDMIHAVTDDGAANVHEYVSGLVGDKVRPILHGVDADYFAAAARRNVEAEVALPSDSFVIGFFGRFMAQKGFRTLADAVRLLVDERRISRPIKVLTFGWGGFIREDYAYVESLGLADHFVQMPATNDPAGWMKAVDVVAMPSRWEACGLLGMEALCAGAPIVGTHCIGLREVLQGSPAPMVPPRDARALADALATMADPNAREAFQAYQATAVERFSVDRPARALRALYSELVEGRHE</sequence>
<accession>A0AAE3KCP0</accession>
<dbReference type="Proteomes" id="UP001205843">
    <property type="component" value="Unassembled WGS sequence"/>
</dbReference>
<protein>
    <submittedName>
        <fullName evidence="2">Glycosyltransferase involved in cell wall biosynthesis</fullName>
    </submittedName>
</protein>
<dbReference type="InterPro" id="IPR028098">
    <property type="entry name" value="Glyco_trans_4-like_N"/>
</dbReference>
<evidence type="ECO:0000313" key="3">
    <source>
        <dbReference type="Proteomes" id="UP001205843"/>
    </source>
</evidence>
<organism evidence="2 3">
    <name type="scientific">Natronocella acetinitrilica</name>
    <dbReference type="NCBI Taxonomy" id="414046"/>
    <lineage>
        <taxon>Bacteria</taxon>
        <taxon>Pseudomonadati</taxon>
        <taxon>Pseudomonadota</taxon>
        <taxon>Gammaproteobacteria</taxon>
        <taxon>Chromatiales</taxon>
        <taxon>Ectothiorhodospiraceae</taxon>
        <taxon>Natronocella</taxon>
    </lineage>
</organism>
<evidence type="ECO:0000259" key="1">
    <source>
        <dbReference type="Pfam" id="PF13579"/>
    </source>
</evidence>
<feature type="domain" description="Glycosyltransferase subfamily 4-like N-terminal" evidence="1">
    <location>
        <begin position="28"/>
        <end position="153"/>
    </location>
</feature>
<comment type="caution">
    <text evidence="2">The sequence shown here is derived from an EMBL/GenBank/DDBJ whole genome shotgun (WGS) entry which is preliminary data.</text>
</comment>
<dbReference type="Pfam" id="PF13579">
    <property type="entry name" value="Glyco_trans_4_4"/>
    <property type="match status" value="1"/>
</dbReference>
<dbReference type="AlphaFoldDB" id="A0AAE3KCP0"/>
<reference evidence="2" key="1">
    <citation type="submission" date="2022-03" db="EMBL/GenBank/DDBJ databases">
        <title>Genomic Encyclopedia of Type Strains, Phase III (KMG-III): the genomes of soil and plant-associated and newly described type strains.</title>
        <authorList>
            <person name="Whitman W."/>
        </authorList>
    </citation>
    <scope>NUCLEOTIDE SEQUENCE</scope>
    <source>
        <strain evidence="2">ANL 6-2</strain>
    </source>
</reference>
<dbReference type="EMBL" id="JALJXV010000014">
    <property type="protein sequence ID" value="MCP1677150.1"/>
    <property type="molecule type" value="Genomic_DNA"/>
</dbReference>
<dbReference type="RefSeq" id="WP_253485330.1">
    <property type="nucleotide sequence ID" value="NZ_JALJXV010000014.1"/>
</dbReference>
<dbReference type="CDD" id="cd03801">
    <property type="entry name" value="GT4_PimA-like"/>
    <property type="match status" value="1"/>
</dbReference>
<gene>
    <name evidence="2" type="ORF">J2T57_004324</name>
</gene>
<dbReference type="Gene3D" id="3.40.50.2000">
    <property type="entry name" value="Glycogen Phosphorylase B"/>
    <property type="match status" value="2"/>
</dbReference>
<proteinExistence type="predicted"/>
<name>A0AAE3KCP0_9GAMM</name>
<dbReference type="SUPFAM" id="SSF53756">
    <property type="entry name" value="UDP-Glycosyltransferase/glycogen phosphorylase"/>
    <property type="match status" value="1"/>
</dbReference>